<evidence type="ECO:0000313" key="1">
    <source>
        <dbReference type="EMBL" id="AFU70565.1"/>
    </source>
</evidence>
<organism evidence="1 2">
    <name type="scientific">Psychroflexus torquis (strain ATCC 700755 / CIP 106069 / ACAM 623)</name>
    <dbReference type="NCBI Taxonomy" id="313595"/>
    <lineage>
        <taxon>Bacteria</taxon>
        <taxon>Pseudomonadati</taxon>
        <taxon>Bacteroidota</taxon>
        <taxon>Flavobacteriia</taxon>
        <taxon>Flavobacteriales</taxon>
        <taxon>Flavobacteriaceae</taxon>
        <taxon>Psychroflexus</taxon>
    </lineage>
</organism>
<proteinExistence type="predicted"/>
<dbReference type="AlphaFoldDB" id="K4IYM2"/>
<protein>
    <submittedName>
        <fullName evidence="1">Uncharacterized protein</fullName>
    </submittedName>
</protein>
<sequence>MLSEHIVQLYRNSIYSKFRLQTHKGKLSVHCLYLLAVKVSKQKNIKSKRSIALYIIGFNRRGPLLQL</sequence>
<accession>K4IYM2</accession>
<dbReference type="EMBL" id="CP003879">
    <property type="protein sequence ID" value="AFU70565.1"/>
    <property type="molecule type" value="Genomic_DNA"/>
</dbReference>
<dbReference type="KEGG" id="ptq:P700755_004008"/>
<reference evidence="1" key="1">
    <citation type="submission" date="2006-03" db="EMBL/GenBank/DDBJ databases">
        <authorList>
            <person name="Bowman J."/>
            <person name="Ferriera S."/>
            <person name="Johnson J."/>
            <person name="Kravitz S."/>
            <person name="Halpern A."/>
            <person name="Remington K."/>
            <person name="Beeson K."/>
            <person name="Tran B."/>
            <person name="Rogers Y.-H."/>
            <person name="Friedman R."/>
            <person name="Venter J.C."/>
        </authorList>
    </citation>
    <scope>NUCLEOTIDE SEQUENCE [LARGE SCALE GENOMIC DNA]</scope>
    <source>
        <strain evidence="1">ATCC 700755</strain>
    </source>
</reference>
<reference evidence="1" key="2">
    <citation type="submission" date="2012-09" db="EMBL/GenBank/DDBJ databases">
        <title>The complete sequence of Psychroflexus torquis an extreme psychrophile from sea-ice that is stimulated by light.</title>
        <authorList>
            <person name="Feng S."/>
            <person name="Powell S.M."/>
            <person name="Bowman J.P."/>
        </authorList>
    </citation>
    <scope>NUCLEOTIDE SEQUENCE [LARGE SCALE GENOMIC DNA]</scope>
    <source>
        <strain evidence="1">ATCC 700755</strain>
    </source>
</reference>
<dbReference type="HOGENOM" id="CLU_2809343_0_0_10"/>
<dbReference type="Proteomes" id="UP000008514">
    <property type="component" value="Chromosome"/>
</dbReference>
<keyword evidence="2" id="KW-1185">Reference proteome</keyword>
<evidence type="ECO:0000313" key="2">
    <source>
        <dbReference type="Proteomes" id="UP000008514"/>
    </source>
</evidence>
<gene>
    <name evidence="1" type="ordered locus">P700755_004008</name>
</gene>
<name>K4IYM2_PSYTT</name>